<dbReference type="GO" id="GO:0022857">
    <property type="term" value="F:transmembrane transporter activity"/>
    <property type="evidence" value="ECO:0007669"/>
    <property type="project" value="InterPro"/>
</dbReference>
<dbReference type="InterPro" id="IPR011701">
    <property type="entry name" value="MFS"/>
</dbReference>
<sequence length="409" mass="44550">MASTSSRAASPAAEASVSPQASPATGTPRQHALPEPKIASRDNRTKTQPSRTCCPVSSRRIPCGPDGLRASRQPPVIDAGSLEERSHPSATVRDIQRMHCLRPPCGGEDAGQYFRVAKVTSFELKSSSDQFFRRGVSPSRLVCWCRWKYFVRDIRFTPKPQDVVKCLAWDYGDEGYPCSVVIIKEPNVANVNGSTSFLGFSTWSGPVFSAAVAGVLADHFGRRPVLVTLIWAFSFASTVSAVANSFFMFLIARLVISATSYAAFALLFILLYEVTDNEHRAILAFVSSAVVLTLSPPVLNVVSRMKPSWYVAHTFLVAPTILLAVLSSLIQESPIWLLPSGMTQQAEQNVLRTARKNGTNLVRAKVFFRALKAHIKTYEEAASKPASWSKTTALSFLFSGESALSAALA</sequence>
<dbReference type="Pfam" id="PF07690">
    <property type="entry name" value="MFS_1"/>
    <property type="match status" value="1"/>
</dbReference>
<keyword evidence="9" id="KW-1185">Reference proteome</keyword>
<gene>
    <name evidence="8" type="ORF">HPB48_016421</name>
</gene>
<feature type="transmembrane region" description="Helical" evidence="6">
    <location>
        <begin position="282"/>
        <end position="303"/>
    </location>
</feature>
<keyword evidence="2 6" id="KW-0812">Transmembrane</keyword>
<evidence type="ECO:0000313" key="9">
    <source>
        <dbReference type="Proteomes" id="UP000821853"/>
    </source>
</evidence>
<feature type="compositionally biased region" description="Basic and acidic residues" evidence="5">
    <location>
        <begin position="32"/>
        <end position="45"/>
    </location>
</feature>
<reference evidence="8 9" key="1">
    <citation type="journal article" date="2020" name="Cell">
        <title>Large-Scale Comparative Analyses of Tick Genomes Elucidate Their Genetic Diversity and Vector Capacities.</title>
        <authorList>
            <consortium name="Tick Genome and Microbiome Consortium (TIGMIC)"/>
            <person name="Jia N."/>
            <person name="Wang J."/>
            <person name="Shi W."/>
            <person name="Du L."/>
            <person name="Sun Y."/>
            <person name="Zhan W."/>
            <person name="Jiang J.F."/>
            <person name="Wang Q."/>
            <person name="Zhang B."/>
            <person name="Ji P."/>
            <person name="Bell-Sakyi L."/>
            <person name="Cui X.M."/>
            <person name="Yuan T.T."/>
            <person name="Jiang B.G."/>
            <person name="Yang W.F."/>
            <person name="Lam T.T."/>
            <person name="Chang Q.C."/>
            <person name="Ding S.J."/>
            <person name="Wang X.J."/>
            <person name="Zhu J.G."/>
            <person name="Ruan X.D."/>
            <person name="Zhao L."/>
            <person name="Wei J.T."/>
            <person name="Ye R.Z."/>
            <person name="Que T.C."/>
            <person name="Du C.H."/>
            <person name="Zhou Y.H."/>
            <person name="Cheng J.X."/>
            <person name="Dai P.F."/>
            <person name="Guo W.B."/>
            <person name="Han X.H."/>
            <person name="Huang E.J."/>
            <person name="Li L.F."/>
            <person name="Wei W."/>
            <person name="Gao Y.C."/>
            <person name="Liu J.Z."/>
            <person name="Shao H.Z."/>
            <person name="Wang X."/>
            <person name="Wang C.C."/>
            <person name="Yang T.C."/>
            <person name="Huo Q.B."/>
            <person name="Li W."/>
            <person name="Chen H.Y."/>
            <person name="Chen S.E."/>
            <person name="Zhou L.G."/>
            <person name="Ni X.B."/>
            <person name="Tian J.H."/>
            <person name="Sheng Y."/>
            <person name="Liu T."/>
            <person name="Pan Y.S."/>
            <person name="Xia L.Y."/>
            <person name="Li J."/>
            <person name="Zhao F."/>
            <person name="Cao W.C."/>
        </authorList>
    </citation>
    <scope>NUCLEOTIDE SEQUENCE [LARGE SCALE GENOMIC DNA]</scope>
    <source>
        <strain evidence="8">HaeL-2018</strain>
    </source>
</reference>
<feature type="compositionally biased region" description="Low complexity" evidence="5">
    <location>
        <begin position="1"/>
        <end position="24"/>
    </location>
</feature>
<dbReference type="PROSITE" id="PS50850">
    <property type="entry name" value="MFS"/>
    <property type="match status" value="1"/>
</dbReference>
<dbReference type="VEuPathDB" id="VectorBase:HLOH_052234"/>
<dbReference type="InterPro" id="IPR005829">
    <property type="entry name" value="Sugar_transporter_CS"/>
</dbReference>
<dbReference type="SUPFAM" id="SSF103473">
    <property type="entry name" value="MFS general substrate transporter"/>
    <property type="match status" value="1"/>
</dbReference>
<dbReference type="InterPro" id="IPR036259">
    <property type="entry name" value="MFS_trans_sf"/>
</dbReference>
<dbReference type="PANTHER" id="PTHR24064">
    <property type="entry name" value="SOLUTE CARRIER FAMILY 22 MEMBER"/>
    <property type="match status" value="1"/>
</dbReference>
<dbReference type="Gene3D" id="1.20.1250.20">
    <property type="entry name" value="MFS general substrate transporter like domains"/>
    <property type="match status" value="1"/>
</dbReference>
<protein>
    <recommendedName>
        <fullName evidence="7">Major facilitator superfamily (MFS) profile domain-containing protein</fullName>
    </recommendedName>
</protein>
<evidence type="ECO:0000256" key="2">
    <source>
        <dbReference type="ARBA" id="ARBA00022692"/>
    </source>
</evidence>
<dbReference type="Proteomes" id="UP000821853">
    <property type="component" value="Unassembled WGS sequence"/>
</dbReference>
<keyword evidence="4 6" id="KW-0472">Membrane</keyword>
<feature type="transmembrane region" description="Helical" evidence="6">
    <location>
        <begin position="197"/>
        <end position="217"/>
    </location>
</feature>
<feature type="transmembrane region" description="Helical" evidence="6">
    <location>
        <begin position="309"/>
        <end position="330"/>
    </location>
</feature>
<dbReference type="GO" id="GO:0016020">
    <property type="term" value="C:membrane"/>
    <property type="evidence" value="ECO:0007669"/>
    <property type="project" value="UniProtKB-SubCell"/>
</dbReference>
<dbReference type="OrthoDB" id="3936150at2759"/>
<dbReference type="AlphaFoldDB" id="A0A9J6GN61"/>
<accession>A0A9J6GN61</accession>
<evidence type="ECO:0000256" key="3">
    <source>
        <dbReference type="ARBA" id="ARBA00022989"/>
    </source>
</evidence>
<dbReference type="EMBL" id="JABSTR010000008">
    <property type="protein sequence ID" value="KAH9376305.1"/>
    <property type="molecule type" value="Genomic_DNA"/>
</dbReference>
<name>A0A9J6GN61_HAELO</name>
<keyword evidence="3 6" id="KW-1133">Transmembrane helix</keyword>
<evidence type="ECO:0000256" key="5">
    <source>
        <dbReference type="SAM" id="MobiDB-lite"/>
    </source>
</evidence>
<comment type="caution">
    <text evidence="8">The sequence shown here is derived from an EMBL/GenBank/DDBJ whole genome shotgun (WGS) entry which is preliminary data.</text>
</comment>
<evidence type="ECO:0000256" key="4">
    <source>
        <dbReference type="ARBA" id="ARBA00023136"/>
    </source>
</evidence>
<feature type="transmembrane region" description="Helical" evidence="6">
    <location>
        <begin position="249"/>
        <end position="270"/>
    </location>
</feature>
<evidence type="ECO:0000313" key="8">
    <source>
        <dbReference type="EMBL" id="KAH9376305.1"/>
    </source>
</evidence>
<evidence type="ECO:0000256" key="6">
    <source>
        <dbReference type="SAM" id="Phobius"/>
    </source>
</evidence>
<dbReference type="InterPro" id="IPR020846">
    <property type="entry name" value="MFS_dom"/>
</dbReference>
<evidence type="ECO:0000259" key="7">
    <source>
        <dbReference type="PROSITE" id="PS50850"/>
    </source>
</evidence>
<feature type="region of interest" description="Disordered" evidence="5">
    <location>
        <begin position="1"/>
        <end position="57"/>
    </location>
</feature>
<organism evidence="8 9">
    <name type="scientific">Haemaphysalis longicornis</name>
    <name type="common">Bush tick</name>
    <dbReference type="NCBI Taxonomy" id="44386"/>
    <lineage>
        <taxon>Eukaryota</taxon>
        <taxon>Metazoa</taxon>
        <taxon>Ecdysozoa</taxon>
        <taxon>Arthropoda</taxon>
        <taxon>Chelicerata</taxon>
        <taxon>Arachnida</taxon>
        <taxon>Acari</taxon>
        <taxon>Parasitiformes</taxon>
        <taxon>Ixodida</taxon>
        <taxon>Ixodoidea</taxon>
        <taxon>Ixodidae</taxon>
        <taxon>Haemaphysalinae</taxon>
        <taxon>Haemaphysalis</taxon>
    </lineage>
</organism>
<evidence type="ECO:0000256" key="1">
    <source>
        <dbReference type="ARBA" id="ARBA00004141"/>
    </source>
</evidence>
<feature type="transmembrane region" description="Helical" evidence="6">
    <location>
        <begin position="224"/>
        <end position="243"/>
    </location>
</feature>
<comment type="subcellular location">
    <subcellularLocation>
        <location evidence="1">Membrane</location>
        <topology evidence="1">Multi-pass membrane protein</topology>
    </subcellularLocation>
</comment>
<proteinExistence type="predicted"/>
<feature type="domain" description="Major facilitator superfamily (MFS) profile" evidence="7">
    <location>
        <begin position="139"/>
        <end position="409"/>
    </location>
</feature>
<dbReference type="PROSITE" id="PS00216">
    <property type="entry name" value="SUGAR_TRANSPORT_1"/>
    <property type="match status" value="1"/>
</dbReference>